<protein>
    <recommendedName>
        <fullName evidence="3">DUF1569 domain-containing protein</fullName>
    </recommendedName>
</protein>
<keyword evidence="2" id="KW-1185">Reference proteome</keyword>
<gene>
    <name evidence="1" type="ORF">theurythT_30620</name>
</gene>
<organism evidence="1 2">
    <name type="scientific">Thalassotalea eurytherma</name>
    <dbReference type="NCBI Taxonomy" id="1144278"/>
    <lineage>
        <taxon>Bacteria</taxon>
        <taxon>Pseudomonadati</taxon>
        <taxon>Pseudomonadota</taxon>
        <taxon>Gammaproteobacteria</taxon>
        <taxon>Alteromonadales</taxon>
        <taxon>Colwelliaceae</taxon>
        <taxon>Thalassotalea</taxon>
    </lineage>
</organism>
<dbReference type="InterPro" id="IPR011463">
    <property type="entry name" value="DUF1569"/>
</dbReference>
<evidence type="ECO:0000313" key="2">
    <source>
        <dbReference type="Proteomes" id="UP001157133"/>
    </source>
</evidence>
<dbReference type="Pfam" id="PF07606">
    <property type="entry name" value="DUF1569"/>
    <property type="match status" value="1"/>
</dbReference>
<reference evidence="1 2" key="1">
    <citation type="submission" date="2023-03" db="EMBL/GenBank/DDBJ databases">
        <title>Draft genome sequence of Thalassotalea eurytherma JCM 18482T.</title>
        <authorList>
            <person name="Sawabe T."/>
        </authorList>
    </citation>
    <scope>NUCLEOTIDE SEQUENCE [LARGE SCALE GENOMIC DNA]</scope>
    <source>
        <strain evidence="1 2">JCM 18482</strain>
    </source>
</reference>
<dbReference type="Proteomes" id="UP001157133">
    <property type="component" value="Unassembled WGS sequence"/>
</dbReference>
<dbReference type="EMBL" id="BSSU01000018">
    <property type="protein sequence ID" value="GLX83609.1"/>
    <property type="molecule type" value="Genomic_DNA"/>
</dbReference>
<evidence type="ECO:0000313" key="1">
    <source>
        <dbReference type="EMBL" id="GLX83609.1"/>
    </source>
</evidence>
<name>A0ABQ6H6M9_9GAMM</name>
<evidence type="ECO:0008006" key="3">
    <source>
        <dbReference type="Google" id="ProtNLM"/>
    </source>
</evidence>
<comment type="caution">
    <text evidence="1">The sequence shown here is derived from an EMBL/GenBank/DDBJ whole genome shotgun (WGS) entry which is preliminary data.</text>
</comment>
<accession>A0ABQ6H6M9</accession>
<proteinExistence type="predicted"/>
<sequence>MITAAVTGTGLLFANREELLKSQDDLSIDKIIAKLRQLKEGAVHQSTGTWDVAKIFSHCAQSIEMSITGYPEHKSPVFKLTVGSLAFSAFNAKGQMTHSLDEPIPGAPMLPADVDLTESYNRLITALNNFQIYNGRLAEHFAYGLLTKDEYERAHVMHILNHLTEITS</sequence>